<protein>
    <submittedName>
        <fullName evidence="3">Uncharacterized protein</fullName>
    </submittedName>
</protein>
<reference evidence="3" key="1">
    <citation type="submission" date="2024-02" db="UniProtKB">
        <authorList>
            <consortium name="WormBaseParasite"/>
        </authorList>
    </citation>
    <scope>IDENTIFICATION</scope>
</reference>
<keyword evidence="1" id="KW-0812">Transmembrane</keyword>
<keyword evidence="1" id="KW-0472">Membrane</keyword>
<accession>A0AAF3F4R3</accession>
<proteinExistence type="predicted"/>
<evidence type="ECO:0000313" key="3">
    <source>
        <dbReference type="WBParaSite" id="MBELARI_LOCUS21496"/>
    </source>
</evidence>
<dbReference type="Proteomes" id="UP000887575">
    <property type="component" value="Unassembled WGS sequence"/>
</dbReference>
<organism evidence="2 3">
    <name type="scientific">Mesorhabditis belari</name>
    <dbReference type="NCBI Taxonomy" id="2138241"/>
    <lineage>
        <taxon>Eukaryota</taxon>
        <taxon>Metazoa</taxon>
        <taxon>Ecdysozoa</taxon>
        <taxon>Nematoda</taxon>
        <taxon>Chromadorea</taxon>
        <taxon>Rhabditida</taxon>
        <taxon>Rhabditina</taxon>
        <taxon>Rhabditomorpha</taxon>
        <taxon>Rhabditoidea</taxon>
        <taxon>Rhabditidae</taxon>
        <taxon>Mesorhabditinae</taxon>
        <taxon>Mesorhabditis</taxon>
    </lineage>
</organism>
<feature type="transmembrane region" description="Helical" evidence="1">
    <location>
        <begin position="57"/>
        <end position="77"/>
    </location>
</feature>
<name>A0AAF3F4R3_9BILA</name>
<keyword evidence="1" id="KW-1133">Transmembrane helix</keyword>
<sequence length="87" mass="9917">MVQYRPLDEAKLSTATLEVPVMIEIERKCSHVKCDGTCEGASRGVFSKRCKAIETLCAFYLVLSILFWLGSVFYYLYLQITVVIDNK</sequence>
<dbReference type="WBParaSite" id="MBELARI_LOCUS21496">
    <property type="protein sequence ID" value="MBELARI_LOCUS21496"/>
    <property type="gene ID" value="MBELARI_LOCUS21496"/>
</dbReference>
<evidence type="ECO:0000313" key="2">
    <source>
        <dbReference type="Proteomes" id="UP000887575"/>
    </source>
</evidence>
<keyword evidence="2" id="KW-1185">Reference proteome</keyword>
<dbReference type="AlphaFoldDB" id="A0AAF3F4R3"/>
<evidence type="ECO:0000256" key="1">
    <source>
        <dbReference type="SAM" id="Phobius"/>
    </source>
</evidence>